<dbReference type="PANTHER" id="PTHR39206:SF1">
    <property type="entry name" value="SLL8004 PROTEIN"/>
    <property type="match status" value="1"/>
</dbReference>
<dbReference type="Proteomes" id="UP000248840">
    <property type="component" value="Unassembled WGS sequence"/>
</dbReference>
<dbReference type="PANTHER" id="PTHR39206">
    <property type="entry name" value="SLL8004 PROTEIN"/>
    <property type="match status" value="1"/>
</dbReference>
<dbReference type="SUPFAM" id="SSF52540">
    <property type="entry name" value="P-loop containing nucleoside triphosphate hydrolases"/>
    <property type="match status" value="1"/>
</dbReference>
<dbReference type="Gene3D" id="3.40.50.300">
    <property type="entry name" value="P-loop containing nucleotide triphosphate hydrolases"/>
    <property type="match status" value="1"/>
</dbReference>
<organism evidence="1 2">
    <name type="scientific">Flavobacterium aciduliphilum</name>
    <dbReference type="NCBI Taxonomy" id="1101402"/>
    <lineage>
        <taxon>Bacteria</taxon>
        <taxon>Pseudomonadati</taxon>
        <taxon>Bacteroidota</taxon>
        <taxon>Flavobacteriia</taxon>
        <taxon>Flavobacteriales</taxon>
        <taxon>Flavobacteriaceae</taxon>
        <taxon>Flavobacterium</taxon>
    </lineage>
</organism>
<dbReference type="OrthoDB" id="9791543at2"/>
<gene>
    <name evidence="1" type="ORF">CLV55_10754</name>
</gene>
<reference evidence="1 2" key="1">
    <citation type="submission" date="2018-06" db="EMBL/GenBank/DDBJ databases">
        <title>Genomic Encyclopedia of Archaeal and Bacterial Type Strains, Phase II (KMG-II): from individual species to whole genera.</title>
        <authorList>
            <person name="Goeker M."/>
        </authorList>
    </citation>
    <scope>NUCLEOTIDE SEQUENCE [LARGE SCALE GENOMIC DNA]</scope>
    <source>
        <strain evidence="1 2">DSM 25663</strain>
    </source>
</reference>
<sequence length="248" mass="28134">MASNKRVRIFAGPNGSGKSSLFEAFQDTHKEKSGYFINADLIEKKLLDSSLLDLKSIGLVATQTDLENFKKLPNSQSLINKAKTDGHEIDVHIKENCIVDNSIGSHSYEGSFIASFIRYLLVAQHKSFSFETVMSHPSKVDEIKEMVQLGYQPYLYFVCIDKPEVNISRISNRVSHGGHDVPDVKVVERYYRTLELLSSLLPLCYRAYLFDNSGKKNQLIAECYKGDLELKTSTPPQWFIEYVLPHFG</sequence>
<dbReference type="InterPro" id="IPR027417">
    <property type="entry name" value="P-loop_NTPase"/>
</dbReference>
<dbReference type="EMBL" id="QLSZ01000007">
    <property type="protein sequence ID" value="RAR71498.1"/>
    <property type="molecule type" value="Genomic_DNA"/>
</dbReference>
<dbReference type="AlphaFoldDB" id="A0A328YBZ6"/>
<protein>
    <submittedName>
        <fullName evidence="1">Putative ABC-type ATPase</fullName>
    </submittedName>
</protein>
<evidence type="ECO:0000313" key="1">
    <source>
        <dbReference type="EMBL" id="RAR71498.1"/>
    </source>
</evidence>
<dbReference type="RefSeq" id="WP_112113346.1">
    <property type="nucleotide sequence ID" value="NZ_QLSZ01000007.1"/>
</dbReference>
<accession>A0A328YBZ6</accession>
<comment type="caution">
    <text evidence="1">The sequence shown here is derived from an EMBL/GenBank/DDBJ whole genome shotgun (WGS) entry which is preliminary data.</text>
</comment>
<keyword evidence="2" id="KW-1185">Reference proteome</keyword>
<proteinExistence type="predicted"/>
<evidence type="ECO:0000313" key="2">
    <source>
        <dbReference type="Proteomes" id="UP000248840"/>
    </source>
</evidence>
<name>A0A328YBZ6_9FLAO</name>